<proteinExistence type="predicted"/>
<reference evidence="2 3" key="1">
    <citation type="submission" date="2019-03" db="EMBL/GenBank/DDBJ databases">
        <authorList>
            <person name="Che Y."/>
            <person name="Zhou L."/>
        </authorList>
    </citation>
    <scope>NUCLEOTIDE SEQUENCE [LARGE SCALE GENOMIC DNA]</scope>
    <source>
        <strain evidence="2 3">AIFJ1607</strain>
    </source>
</reference>
<dbReference type="KEGG" id="aio:EXH44_05865"/>
<dbReference type="Proteomes" id="UP000294444">
    <property type="component" value="Chromosome"/>
</dbReference>
<dbReference type="RefSeq" id="WP_162856652.1">
    <property type="nucleotide sequence ID" value="NZ_CP038145.1"/>
</dbReference>
<gene>
    <name evidence="2" type="ORF">EXH44_05865</name>
</gene>
<protein>
    <submittedName>
        <fullName evidence="2">Uncharacterized protein</fullName>
    </submittedName>
</protein>
<name>A0A4P7CFL1_9PAST</name>
<organism evidence="2 3">
    <name type="scientific">Actinobacillus indolicus</name>
    <dbReference type="NCBI Taxonomy" id="51049"/>
    <lineage>
        <taxon>Bacteria</taxon>
        <taxon>Pseudomonadati</taxon>
        <taxon>Pseudomonadota</taxon>
        <taxon>Gammaproteobacteria</taxon>
        <taxon>Pasteurellales</taxon>
        <taxon>Pasteurellaceae</taxon>
        <taxon>Actinobacillus</taxon>
    </lineage>
</organism>
<evidence type="ECO:0000256" key="1">
    <source>
        <dbReference type="SAM" id="Coils"/>
    </source>
</evidence>
<evidence type="ECO:0000313" key="3">
    <source>
        <dbReference type="Proteomes" id="UP000294444"/>
    </source>
</evidence>
<feature type="coiled-coil region" evidence="1">
    <location>
        <begin position="7"/>
        <end position="130"/>
    </location>
</feature>
<dbReference type="EMBL" id="CP038145">
    <property type="protein sequence ID" value="QBQ63793.1"/>
    <property type="molecule type" value="Genomic_DNA"/>
</dbReference>
<sequence>MTNQDIQQMIESRIAELNATAEQKKQELKLQLSQEMEKSEELLISLKNEQERLTNQLSLARENIAALEQPLQFNDIIHELEQSLTQENVDLEELSKTTQHSLQESMNQQMNELKAKLLSSQQDLAETLKESQATLTGTPAFWLKLNAQFQARFGDKIQKVKIKLAEQLESCAGKLKA</sequence>
<dbReference type="AlphaFoldDB" id="A0A4P7CFL1"/>
<keyword evidence="3" id="KW-1185">Reference proteome</keyword>
<evidence type="ECO:0000313" key="2">
    <source>
        <dbReference type="EMBL" id="QBQ63793.1"/>
    </source>
</evidence>
<keyword evidence="1" id="KW-0175">Coiled coil</keyword>
<accession>A0A4P7CFL1</accession>